<dbReference type="Pfam" id="PF00583">
    <property type="entry name" value="Acetyltransf_1"/>
    <property type="match status" value="1"/>
</dbReference>
<dbReference type="InterPro" id="IPR000182">
    <property type="entry name" value="GNAT_dom"/>
</dbReference>
<protein>
    <submittedName>
        <fullName evidence="4">N-acetylglutamate synthase, GNAT family</fullName>
    </submittedName>
</protein>
<organism evidence="4 5">
    <name type="scientific">Arthrobacter woluwensis</name>
    <dbReference type="NCBI Taxonomy" id="156980"/>
    <lineage>
        <taxon>Bacteria</taxon>
        <taxon>Bacillati</taxon>
        <taxon>Actinomycetota</taxon>
        <taxon>Actinomycetes</taxon>
        <taxon>Micrococcales</taxon>
        <taxon>Micrococcaceae</taxon>
        <taxon>Arthrobacter</taxon>
    </lineage>
</organism>
<dbReference type="InterPro" id="IPR050832">
    <property type="entry name" value="Bact_Acetyltransf"/>
</dbReference>
<gene>
    <name evidence="4" type="ORF">SAMN04489745_2765</name>
</gene>
<dbReference type="CDD" id="cd04301">
    <property type="entry name" value="NAT_SF"/>
    <property type="match status" value="1"/>
</dbReference>
<evidence type="ECO:0000256" key="2">
    <source>
        <dbReference type="ARBA" id="ARBA00023315"/>
    </source>
</evidence>
<evidence type="ECO:0000313" key="5">
    <source>
        <dbReference type="Proteomes" id="UP000182652"/>
    </source>
</evidence>
<dbReference type="AlphaFoldDB" id="A0A1H4S6N7"/>
<sequence>MPSEILIRPAVPADYPEIARITVDAYLAAGYFTDPEFPYLQHIRKVAERAEVAEIWVAERDGAVIGSVTLAVEGDAWSDIARAGELEFRLLVVDPGVQRSGAGRAMVEAILAEARRRPGISAVSLTTGESWESAHGLYRSMGFERVPERDWWTPNKEARLLVYRLDVA</sequence>
<dbReference type="InterPro" id="IPR016181">
    <property type="entry name" value="Acyl_CoA_acyltransferase"/>
</dbReference>
<dbReference type="EMBL" id="FNSN01000003">
    <property type="protein sequence ID" value="SEC39718.1"/>
    <property type="molecule type" value="Genomic_DNA"/>
</dbReference>
<keyword evidence="2" id="KW-0012">Acyltransferase</keyword>
<dbReference type="PANTHER" id="PTHR43877">
    <property type="entry name" value="AMINOALKYLPHOSPHONATE N-ACETYLTRANSFERASE-RELATED-RELATED"/>
    <property type="match status" value="1"/>
</dbReference>
<keyword evidence="1" id="KW-0808">Transferase</keyword>
<dbReference type="SUPFAM" id="SSF55729">
    <property type="entry name" value="Acyl-CoA N-acyltransferases (Nat)"/>
    <property type="match status" value="1"/>
</dbReference>
<evidence type="ECO:0000256" key="1">
    <source>
        <dbReference type="ARBA" id="ARBA00022679"/>
    </source>
</evidence>
<dbReference type="GO" id="GO:0016747">
    <property type="term" value="F:acyltransferase activity, transferring groups other than amino-acyl groups"/>
    <property type="evidence" value="ECO:0007669"/>
    <property type="project" value="InterPro"/>
</dbReference>
<reference evidence="4 5" key="1">
    <citation type="submission" date="2016-10" db="EMBL/GenBank/DDBJ databases">
        <authorList>
            <person name="de Groot N.N."/>
        </authorList>
    </citation>
    <scope>NUCLEOTIDE SEQUENCE [LARGE SCALE GENOMIC DNA]</scope>
    <source>
        <strain evidence="4 5">DSM 10495</strain>
    </source>
</reference>
<name>A0A1H4S6N7_9MICC</name>
<dbReference type="RefSeq" id="WP_066215064.1">
    <property type="nucleotide sequence ID" value="NZ_FNSN01000003.1"/>
</dbReference>
<dbReference type="Gene3D" id="3.40.630.30">
    <property type="match status" value="1"/>
</dbReference>
<dbReference type="STRING" id="156980.SAMN04489745_2765"/>
<keyword evidence="5" id="KW-1185">Reference proteome</keyword>
<feature type="domain" description="N-acetyltransferase" evidence="3">
    <location>
        <begin position="5"/>
        <end position="166"/>
    </location>
</feature>
<evidence type="ECO:0000313" key="4">
    <source>
        <dbReference type="EMBL" id="SEC39718.1"/>
    </source>
</evidence>
<proteinExistence type="predicted"/>
<evidence type="ECO:0000259" key="3">
    <source>
        <dbReference type="PROSITE" id="PS51186"/>
    </source>
</evidence>
<accession>A0A1H4S6N7</accession>
<dbReference type="OrthoDB" id="273614at2"/>
<dbReference type="Proteomes" id="UP000182652">
    <property type="component" value="Unassembled WGS sequence"/>
</dbReference>
<dbReference type="PROSITE" id="PS51186">
    <property type="entry name" value="GNAT"/>
    <property type="match status" value="1"/>
</dbReference>